<dbReference type="EMBL" id="UINC01039556">
    <property type="protein sequence ID" value="SVB38214.1"/>
    <property type="molecule type" value="Genomic_DNA"/>
</dbReference>
<protein>
    <submittedName>
        <fullName evidence="2">Uncharacterized protein</fullName>
    </submittedName>
</protein>
<evidence type="ECO:0000313" key="2">
    <source>
        <dbReference type="EMBL" id="SVB38214.1"/>
    </source>
</evidence>
<feature type="compositionally biased region" description="Basic and acidic residues" evidence="1">
    <location>
        <begin position="22"/>
        <end position="42"/>
    </location>
</feature>
<feature type="region of interest" description="Disordered" evidence="1">
    <location>
        <begin position="1"/>
        <end position="42"/>
    </location>
</feature>
<proteinExistence type="predicted"/>
<sequence>MIKVETDNSNWKAPKVRKKRKPMSEEQRAAAAKRLEKARAKR</sequence>
<feature type="non-terminal residue" evidence="2">
    <location>
        <position position="42"/>
    </location>
</feature>
<name>A0A382DJP5_9ZZZZ</name>
<dbReference type="AlphaFoldDB" id="A0A382DJP5"/>
<reference evidence="2" key="1">
    <citation type="submission" date="2018-05" db="EMBL/GenBank/DDBJ databases">
        <authorList>
            <person name="Lanie J.A."/>
            <person name="Ng W.-L."/>
            <person name="Kazmierczak K.M."/>
            <person name="Andrzejewski T.M."/>
            <person name="Davidsen T.M."/>
            <person name="Wayne K.J."/>
            <person name="Tettelin H."/>
            <person name="Glass J.I."/>
            <person name="Rusch D."/>
            <person name="Podicherti R."/>
            <person name="Tsui H.-C.T."/>
            <person name="Winkler M.E."/>
        </authorList>
    </citation>
    <scope>NUCLEOTIDE SEQUENCE</scope>
</reference>
<evidence type="ECO:0000256" key="1">
    <source>
        <dbReference type="SAM" id="MobiDB-lite"/>
    </source>
</evidence>
<accession>A0A382DJP5</accession>
<gene>
    <name evidence="2" type="ORF">METZ01_LOCUS191068</name>
</gene>
<organism evidence="2">
    <name type="scientific">marine metagenome</name>
    <dbReference type="NCBI Taxonomy" id="408172"/>
    <lineage>
        <taxon>unclassified sequences</taxon>
        <taxon>metagenomes</taxon>
        <taxon>ecological metagenomes</taxon>
    </lineage>
</organism>